<dbReference type="Proteomes" id="UP000298416">
    <property type="component" value="Unassembled WGS sequence"/>
</dbReference>
<dbReference type="AlphaFoldDB" id="A0A8X8YEE8"/>
<keyword evidence="3" id="KW-1185">Reference proteome</keyword>
<reference evidence="2" key="2">
    <citation type="submission" date="2020-08" db="EMBL/GenBank/DDBJ databases">
        <title>Plant Genome Project.</title>
        <authorList>
            <person name="Zhang R.-G."/>
        </authorList>
    </citation>
    <scope>NUCLEOTIDE SEQUENCE</scope>
    <source>
        <strain evidence="2">Huo1</strain>
        <tissue evidence="2">Leaf</tissue>
    </source>
</reference>
<sequence>MVFAEPLLFLYDSDETGSSARLSFSSEFLDESNFITIFPNPRADREERAAVDFEFLSGNLTGMIAADELFSEGKLIPFQQIHLAEKLDKISLKPEEEARKKDQERRMSWFVDDDPSPRPPKCTVLWKELLKLKKPRPSTLSPPNSSSSSSSSRTSSVRGEVVKESGESSKRVKKGKERTRSFSIRIRPVLNVPICTQPKNAALPPLFSSRTGNLDNL</sequence>
<feature type="compositionally biased region" description="Basic and acidic residues" evidence="1">
    <location>
        <begin position="160"/>
        <end position="170"/>
    </location>
</feature>
<gene>
    <name evidence="2" type="ORF">SASPL_109168</name>
</gene>
<feature type="compositionally biased region" description="Low complexity" evidence="1">
    <location>
        <begin position="137"/>
        <end position="156"/>
    </location>
</feature>
<organism evidence="2">
    <name type="scientific">Salvia splendens</name>
    <name type="common">Scarlet sage</name>
    <dbReference type="NCBI Taxonomy" id="180675"/>
    <lineage>
        <taxon>Eukaryota</taxon>
        <taxon>Viridiplantae</taxon>
        <taxon>Streptophyta</taxon>
        <taxon>Embryophyta</taxon>
        <taxon>Tracheophyta</taxon>
        <taxon>Spermatophyta</taxon>
        <taxon>Magnoliopsida</taxon>
        <taxon>eudicotyledons</taxon>
        <taxon>Gunneridae</taxon>
        <taxon>Pentapetalae</taxon>
        <taxon>asterids</taxon>
        <taxon>lamiids</taxon>
        <taxon>Lamiales</taxon>
        <taxon>Lamiaceae</taxon>
        <taxon>Nepetoideae</taxon>
        <taxon>Mentheae</taxon>
        <taxon>Salviinae</taxon>
        <taxon>Salvia</taxon>
        <taxon>Salvia subgen. Calosphace</taxon>
        <taxon>core Calosphace</taxon>
    </lineage>
</organism>
<reference evidence="2" key="1">
    <citation type="submission" date="2018-01" db="EMBL/GenBank/DDBJ databases">
        <authorList>
            <person name="Mao J.F."/>
        </authorList>
    </citation>
    <scope>NUCLEOTIDE SEQUENCE</scope>
    <source>
        <strain evidence="2">Huo1</strain>
        <tissue evidence="2">Leaf</tissue>
    </source>
</reference>
<name>A0A8X8YEE8_SALSN</name>
<accession>A0A8X8YEE8</accession>
<evidence type="ECO:0000313" key="3">
    <source>
        <dbReference type="Proteomes" id="UP000298416"/>
    </source>
</evidence>
<feature type="region of interest" description="Disordered" evidence="1">
    <location>
        <begin position="95"/>
        <end position="117"/>
    </location>
</feature>
<feature type="compositionally biased region" description="Basic and acidic residues" evidence="1">
    <location>
        <begin position="95"/>
        <end position="107"/>
    </location>
</feature>
<comment type="caution">
    <text evidence="2">The sequence shown here is derived from an EMBL/GenBank/DDBJ whole genome shotgun (WGS) entry which is preliminary data.</text>
</comment>
<proteinExistence type="predicted"/>
<feature type="region of interest" description="Disordered" evidence="1">
    <location>
        <begin position="135"/>
        <end position="180"/>
    </location>
</feature>
<evidence type="ECO:0000313" key="2">
    <source>
        <dbReference type="EMBL" id="KAG6431093.1"/>
    </source>
</evidence>
<evidence type="ECO:0000256" key="1">
    <source>
        <dbReference type="SAM" id="MobiDB-lite"/>
    </source>
</evidence>
<dbReference type="EMBL" id="PNBA02000003">
    <property type="protein sequence ID" value="KAG6431093.1"/>
    <property type="molecule type" value="Genomic_DNA"/>
</dbReference>
<dbReference type="PANTHER" id="PTHR31722:SF2">
    <property type="entry name" value="DNA CROSS-LINK REPAIR 1 PROTEIN-LIKE"/>
    <property type="match status" value="1"/>
</dbReference>
<protein>
    <submittedName>
        <fullName evidence="2">Uncharacterized protein</fullName>
    </submittedName>
</protein>
<dbReference type="PANTHER" id="PTHR31722">
    <property type="entry name" value="OS06G0675200 PROTEIN"/>
    <property type="match status" value="1"/>
</dbReference>